<keyword evidence="5" id="KW-1185">Reference proteome</keyword>
<reference evidence="4" key="2">
    <citation type="submission" date="2021-05" db="EMBL/GenBank/DDBJ databases">
        <authorList>
            <person name="Pain A."/>
        </authorList>
    </citation>
    <scope>NUCLEOTIDE SEQUENCE</scope>
    <source>
        <strain evidence="4">1802A</strain>
    </source>
</reference>
<sequence>MARNSEKANAMLNKWLRIKSGLSLNDTYIARRPRLTTDVTDVRTAEHWRNMAVKDVMISISRIQNASLGEFAIRDLNDEINRLIGIRKRWDERVVELGGPDQRGLSSSIENAHGAELRIGGGGYRYFGAAKNLPGVRELFEQQEKEAQFTDTYVSRAELHRKINVDYYGFQGSEHEDLEAAEAELERSLHRAGFAGAGEVYLGDLEGVSAVSTGVQLDEPLRAAVHEHLLRVGGGGDATSPASP</sequence>
<gene>
    <name evidence="4" type="ORF">X943_001764</name>
</gene>
<reference evidence="4" key="1">
    <citation type="journal article" date="2014" name="Nucleic Acids Res.">
        <title>The evolutionary dynamics of variant antigen genes in Babesia reveal a history of genomic innovation underlying host-parasite interaction.</title>
        <authorList>
            <person name="Jackson A.P."/>
            <person name="Otto T.D."/>
            <person name="Darby A."/>
            <person name="Ramaprasad A."/>
            <person name="Xia D."/>
            <person name="Echaide I.E."/>
            <person name="Farber M."/>
            <person name="Gahlot S."/>
            <person name="Gamble J."/>
            <person name="Gupta D."/>
            <person name="Gupta Y."/>
            <person name="Jackson L."/>
            <person name="Malandrin L."/>
            <person name="Malas T.B."/>
            <person name="Moussa E."/>
            <person name="Nair M."/>
            <person name="Reid A.J."/>
            <person name="Sanders M."/>
            <person name="Sharma J."/>
            <person name="Tracey A."/>
            <person name="Quail M.A."/>
            <person name="Weir W."/>
            <person name="Wastling J.M."/>
            <person name="Hall N."/>
            <person name="Willadsen P."/>
            <person name="Lingelbach K."/>
            <person name="Shiels B."/>
            <person name="Tait A."/>
            <person name="Berriman M."/>
            <person name="Allred D.R."/>
            <person name="Pain A."/>
        </authorList>
    </citation>
    <scope>NUCLEOTIDE SEQUENCE</scope>
    <source>
        <strain evidence="4">1802A</strain>
    </source>
</reference>
<dbReference type="InterPro" id="IPR029012">
    <property type="entry name" value="Helix_hairpin_bin_sf"/>
</dbReference>
<dbReference type="AlphaFoldDB" id="A0AAD9GFQ3"/>
<accession>A0AAD9GFQ3</accession>
<evidence type="ECO:0000313" key="5">
    <source>
        <dbReference type="Proteomes" id="UP001195914"/>
    </source>
</evidence>
<dbReference type="FunFam" id="1.10.287.660:FF:000001">
    <property type="entry name" value="pre-mRNA-splicing factor ISY1 homolog"/>
    <property type="match status" value="1"/>
</dbReference>
<dbReference type="InterPro" id="IPR037200">
    <property type="entry name" value="Isy1_sf"/>
</dbReference>
<comment type="subcellular location">
    <subcellularLocation>
        <location evidence="1">Nucleus</location>
    </subcellularLocation>
</comment>
<dbReference type="Pfam" id="PF06246">
    <property type="entry name" value="Isy1"/>
    <property type="match status" value="1"/>
</dbReference>
<dbReference type="PANTHER" id="PTHR13021">
    <property type="entry name" value="PRE-MRNA-SPLICING FACTOR ISY1"/>
    <property type="match status" value="1"/>
</dbReference>
<evidence type="ECO:0000256" key="2">
    <source>
        <dbReference type="ARBA" id="ARBA00007002"/>
    </source>
</evidence>
<keyword evidence="3" id="KW-0539">Nucleus</keyword>
<name>A0AAD9GFQ3_BABDI</name>
<evidence type="ECO:0000256" key="1">
    <source>
        <dbReference type="ARBA" id="ARBA00004123"/>
    </source>
</evidence>
<comment type="similarity">
    <text evidence="2">Belongs to the ISY1 family.</text>
</comment>
<dbReference type="Gene3D" id="1.10.287.660">
    <property type="entry name" value="Helix hairpin bin"/>
    <property type="match status" value="1"/>
</dbReference>
<comment type="caution">
    <text evidence="4">The sequence shown here is derived from an EMBL/GenBank/DDBJ whole genome shotgun (WGS) entry which is preliminary data.</text>
</comment>
<evidence type="ECO:0000313" key="4">
    <source>
        <dbReference type="EMBL" id="KAK1937428.1"/>
    </source>
</evidence>
<organism evidence="4 5">
    <name type="scientific">Babesia divergens</name>
    <dbReference type="NCBI Taxonomy" id="32595"/>
    <lineage>
        <taxon>Eukaryota</taxon>
        <taxon>Sar</taxon>
        <taxon>Alveolata</taxon>
        <taxon>Apicomplexa</taxon>
        <taxon>Aconoidasida</taxon>
        <taxon>Piroplasmida</taxon>
        <taxon>Babesiidae</taxon>
        <taxon>Babesia</taxon>
    </lineage>
</organism>
<dbReference type="GO" id="GO:0005634">
    <property type="term" value="C:nucleus"/>
    <property type="evidence" value="ECO:0007669"/>
    <property type="project" value="UniProtKB-SubCell"/>
</dbReference>
<protein>
    <submittedName>
        <fullName evidence="4">Isy1-like splicing family protein</fullName>
    </submittedName>
</protein>
<dbReference type="GO" id="GO:0000350">
    <property type="term" value="P:generation of catalytic spliceosome for second transesterification step"/>
    <property type="evidence" value="ECO:0007669"/>
    <property type="project" value="InterPro"/>
</dbReference>
<dbReference type="Proteomes" id="UP001195914">
    <property type="component" value="Unassembled WGS sequence"/>
</dbReference>
<proteinExistence type="inferred from homology"/>
<dbReference type="EMBL" id="JAHBMH010000033">
    <property type="protein sequence ID" value="KAK1937428.1"/>
    <property type="molecule type" value="Genomic_DNA"/>
</dbReference>
<dbReference type="InterPro" id="IPR009360">
    <property type="entry name" value="Isy1"/>
</dbReference>
<evidence type="ECO:0000256" key="3">
    <source>
        <dbReference type="ARBA" id="ARBA00023242"/>
    </source>
</evidence>
<dbReference type="SUPFAM" id="SSF140102">
    <property type="entry name" value="ISY1 domain-like"/>
    <property type="match status" value="1"/>
</dbReference>